<protein>
    <submittedName>
        <fullName evidence="2">Uncharacterized protein</fullName>
    </submittedName>
</protein>
<sequence length="101" mass="10880">MTEAHRHDGEEPEEAPLSGDQASAAKAVLQAAANSSTPTPQVHWGVHQPVGRPDGTTGQCKHFTPLFAPNDWHLYQNFDGSQCAYMSNGAGPAHLVTINRY</sequence>
<dbReference type="RefSeq" id="WP_171440127.1">
    <property type="nucleotide sequence ID" value="NZ_JABFNS010000173.1"/>
</dbReference>
<dbReference type="EMBL" id="JABFNT010000010">
    <property type="protein sequence ID" value="NOJ77649.1"/>
    <property type="molecule type" value="Genomic_DNA"/>
</dbReference>
<proteinExistence type="predicted"/>
<reference evidence="2 3" key="1">
    <citation type="submission" date="2020-05" db="EMBL/GenBank/DDBJ databases">
        <authorList>
            <person name="Whitworth D."/>
        </authorList>
    </citation>
    <scope>NUCLEOTIDE SEQUENCE [LARGE SCALE GENOMIC DNA]</scope>
    <source>
        <strain evidence="2 3">AM005</strain>
    </source>
</reference>
<name>A0A7Y4IEK8_MYXXA</name>
<dbReference type="Proteomes" id="UP000533080">
    <property type="component" value="Unassembled WGS sequence"/>
</dbReference>
<accession>A0A7Y4IEK8</accession>
<feature type="region of interest" description="Disordered" evidence="1">
    <location>
        <begin position="1"/>
        <end position="57"/>
    </location>
</feature>
<organism evidence="2 3">
    <name type="scientific">Myxococcus xanthus</name>
    <dbReference type="NCBI Taxonomy" id="34"/>
    <lineage>
        <taxon>Bacteria</taxon>
        <taxon>Pseudomonadati</taxon>
        <taxon>Myxococcota</taxon>
        <taxon>Myxococcia</taxon>
        <taxon>Myxococcales</taxon>
        <taxon>Cystobacterineae</taxon>
        <taxon>Myxococcaceae</taxon>
        <taxon>Myxococcus</taxon>
    </lineage>
</organism>
<dbReference type="AlphaFoldDB" id="A0A7Y4IEK8"/>
<feature type="compositionally biased region" description="Low complexity" evidence="1">
    <location>
        <begin position="22"/>
        <end position="36"/>
    </location>
</feature>
<evidence type="ECO:0000256" key="1">
    <source>
        <dbReference type="SAM" id="MobiDB-lite"/>
    </source>
</evidence>
<comment type="caution">
    <text evidence="2">The sequence shown here is derived from an EMBL/GenBank/DDBJ whole genome shotgun (WGS) entry which is preliminary data.</text>
</comment>
<evidence type="ECO:0000313" key="3">
    <source>
        <dbReference type="Proteomes" id="UP000533080"/>
    </source>
</evidence>
<gene>
    <name evidence="2" type="ORF">HNV28_04720</name>
</gene>
<evidence type="ECO:0000313" key="2">
    <source>
        <dbReference type="EMBL" id="NOJ77649.1"/>
    </source>
</evidence>